<comment type="function">
    <text evidence="1">Involved in the transposition of the insertion sequence.</text>
</comment>
<evidence type="ECO:0000256" key="1">
    <source>
        <dbReference type="ARBA" id="ARBA00002286"/>
    </source>
</evidence>
<evidence type="ECO:0000313" key="4">
    <source>
        <dbReference type="Proteomes" id="UP001176021"/>
    </source>
</evidence>
<accession>A0ABT8R029</accession>
<proteinExistence type="predicted"/>
<dbReference type="InterPro" id="IPR036397">
    <property type="entry name" value="RNaseH_sf"/>
</dbReference>
<dbReference type="Gene3D" id="3.30.420.10">
    <property type="entry name" value="Ribonuclease H-like superfamily/Ribonuclease H"/>
    <property type="match status" value="1"/>
</dbReference>
<name>A0ABT8R029_9FIRM</name>
<dbReference type="PANTHER" id="PTHR46889:SF7">
    <property type="entry name" value="TRANSPOSASE FOR INSERTION SEQUENCE ELEMENT IS904"/>
    <property type="match status" value="1"/>
</dbReference>
<feature type="domain" description="Integrase catalytic" evidence="2">
    <location>
        <begin position="120"/>
        <end position="290"/>
    </location>
</feature>
<evidence type="ECO:0000259" key="2">
    <source>
        <dbReference type="PROSITE" id="PS50994"/>
    </source>
</evidence>
<dbReference type="InterPro" id="IPR025948">
    <property type="entry name" value="HTH-like_dom"/>
</dbReference>
<dbReference type="EMBL" id="JAMJEV010000060">
    <property type="protein sequence ID" value="MDO0826099.1"/>
    <property type="molecule type" value="Genomic_DNA"/>
</dbReference>
<dbReference type="NCBIfam" id="NF033516">
    <property type="entry name" value="transpos_IS3"/>
    <property type="match status" value="1"/>
</dbReference>
<organism evidence="3 4">
    <name type="scientific">Desulfosporosinus nitroreducens</name>
    <dbReference type="NCBI Taxonomy" id="2018668"/>
    <lineage>
        <taxon>Bacteria</taxon>
        <taxon>Bacillati</taxon>
        <taxon>Bacillota</taxon>
        <taxon>Clostridia</taxon>
        <taxon>Eubacteriales</taxon>
        <taxon>Desulfitobacteriaceae</taxon>
        <taxon>Desulfosporosinus</taxon>
    </lineage>
</organism>
<evidence type="ECO:0000313" key="3">
    <source>
        <dbReference type="EMBL" id="MDO0826099.1"/>
    </source>
</evidence>
<protein>
    <submittedName>
        <fullName evidence="3">IS3 family transposase</fullName>
    </submittedName>
</protein>
<dbReference type="InterPro" id="IPR048020">
    <property type="entry name" value="Transpos_IS3"/>
</dbReference>
<dbReference type="Pfam" id="PF13276">
    <property type="entry name" value="HTH_21"/>
    <property type="match status" value="1"/>
</dbReference>
<dbReference type="InterPro" id="IPR050900">
    <property type="entry name" value="Transposase_IS3/IS150/IS904"/>
</dbReference>
<dbReference type="RefSeq" id="WP_252473919.1">
    <property type="nucleotide sequence ID" value="NZ_JAMHFY010000086.1"/>
</dbReference>
<sequence>MDLTGRVGLLHAQKAEIKDHKNIETNEKPLPLSTVAGLLDVNRTSVYYAPKEPSDFEVMVKHKIDAIHTESPSWGSRQLSKTLQKQGIKIGRLKTRKYMQEMGIEAIYPKPNLSKPAKGHRIYPYLLRNAVISRANQAWSIDITYIKLRRGFIYLTAIIDWHSKCIVGWELDDTLTTRMVIQALKMAYAVATPEILNSDQGSQFTSHEYIDFVINNKSKISMDGKGRWADNIPIERWFRTLKYDEVYLKDYEHIKDARKQIGEFIHKYNFVKLHSTLNYETPAFRYYPALLQMSA</sequence>
<dbReference type="Proteomes" id="UP001176021">
    <property type="component" value="Unassembled WGS sequence"/>
</dbReference>
<dbReference type="Pfam" id="PF00665">
    <property type="entry name" value="rve"/>
    <property type="match status" value="1"/>
</dbReference>
<dbReference type="PROSITE" id="PS50994">
    <property type="entry name" value="INTEGRASE"/>
    <property type="match status" value="1"/>
</dbReference>
<dbReference type="SUPFAM" id="SSF53098">
    <property type="entry name" value="Ribonuclease H-like"/>
    <property type="match status" value="1"/>
</dbReference>
<dbReference type="PANTHER" id="PTHR46889">
    <property type="entry name" value="TRANSPOSASE INSF FOR INSERTION SEQUENCE IS3B-RELATED"/>
    <property type="match status" value="1"/>
</dbReference>
<comment type="caution">
    <text evidence="3">The sequence shown here is derived from an EMBL/GenBank/DDBJ whole genome shotgun (WGS) entry which is preliminary data.</text>
</comment>
<dbReference type="InterPro" id="IPR012337">
    <property type="entry name" value="RNaseH-like_sf"/>
</dbReference>
<dbReference type="InterPro" id="IPR001584">
    <property type="entry name" value="Integrase_cat-core"/>
</dbReference>
<reference evidence="3" key="1">
    <citation type="submission" date="2022-05" db="EMBL/GenBank/DDBJ databases">
        <title>Expanded diversity of anoxic marine methylotrophy in a Black Sea sulfate reducing microorganism.</title>
        <authorList>
            <person name="Fischer P.Q."/>
            <person name="Stams A.J.M."/>
            <person name="Villanueva L."/>
            <person name="Sousa D.Z."/>
        </authorList>
    </citation>
    <scope>NUCLEOTIDE SEQUENCE</scope>
    <source>
        <strain evidence="3">P130</strain>
    </source>
</reference>
<keyword evidence="4" id="KW-1185">Reference proteome</keyword>
<gene>
    <name evidence="3" type="ORF">M8H41_25305</name>
</gene>